<dbReference type="Proteomes" id="UP000000851">
    <property type="component" value="Chromosome"/>
</dbReference>
<accession>C7Q2T6</accession>
<evidence type="ECO:0000313" key="1">
    <source>
        <dbReference type="EMBL" id="ACU71828.1"/>
    </source>
</evidence>
<sequence length="153" mass="16860">MTDIVEFIKAQMAVDEQLALATTPVPVPGSWRAAQDKHAADDAPLSLIQGRDEDEFHDPDNIGYSYGNPVIVHAADWQDEAEANLRHIERHDPASVLADVKAKRELLRHAAELREVAALTETWLLMDAAVGIERALVAAYAGRPGFKTEWSLP</sequence>
<dbReference type="InterPro" id="IPR046193">
    <property type="entry name" value="DUF6221"/>
</dbReference>
<dbReference type="EMBL" id="CP001700">
    <property type="protein sequence ID" value="ACU71828.1"/>
    <property type="molecule type" value="Genomic_DNA"/>
</dbReference>
<name>C7Q2T6_CATAD</name>
<dbReference type="KEGG" id="cai:Caci_2919"/>
<reference evidence="1 2" key="1">
    <citation type="journal article" date="2009" name="Stand. Genomic Sci.">
        <title>Complete genome sequence of Catenulispora acidiphila type strain (ID 139908).</title>
        <authorList>
            <person name="Copeland A."/>
            <person name="Lapidus A."/>
            <person name="Glavina Del Rio T."/>
            <person name="Nolan M."/>
            <person name="Lucas S."/>
            <person name="Chen F."/>
            <person name="Tice H."/>
            <person name="Cheng J.F."/>
            <person name="Bruce D."/>
            <person name="Goodwin L."/>
            <person name="Pitluck S."/>
            <person name="Mikhailova N."/>
            <person name="Pati A."/>
            <person name="Ivanova N."/>
            <person name="Mavromatis K."/>
            <person name="Chen A."/>
            <person name="Palaniappan K."/>
            <person name="Chain P."/>
            <person name="Land M."/>
            <person name="Hauser L."/>
            <person name="Chang Y.J."/>
            <person name="Jeffries C.D."/>
            <person name="Chertkov O."/>
            <person name="Brettin T."/>
            <person name="Detter J.C."/>
            <person name="Han C."/>
            <person name="Ali Z."/>
            <person name="Tindall B.J."/>
            <person name="Goker M."/>
            <person name="Bristow J."/>
            <person name="Eisen J.A."/>
            <person name="Markowitz V."/>
            <person name="Hugenholtz P."/>
            <person name="Kyrpides N.C."/>
            <person name="Klenk H.P."/>
        </authorList>
    </citation>
    <scope>NUCLEOTIDE SEQUENCE [LARGE SCALE GENOMIC DNA]</scope>
    <source>
        <strain evidence="2">DSM 44928 / JCM 14897 / NBRC 102108 / NRRL B-24433 / ID139908</strain>
    </source>
</reference>
<protein>
    <submittedName>
        <fullName evidence="1">Uncharacterized protein</fullName>
    </submittedName>
</protein>
<dbReference type="RefSeq" id="WP_012787121.1">
    <property type="nucleotide sequence ID" value="NC_013131.1"/>
</dbReference>
<dbReference type="AlphaFoldDB" id="C7Q2T6"/>
<organism evidence="1 2">
    <name type="scientific">Catenulispora acidiphila (strain DSM 44928 / JCM 14897 / NBRC 102108 / NRRL B-24433 / ID139908)</name>
    <dbReference type="NCBI Taxonomy" id="479433"/>
    <lineage>
        <taxon>Bacteria</taxon>
        <taxon>Bacillati</taxon>
        <taxon>Actinomycetota</taxon>
        <taxon>Actinomycetes</taxon>
        <taxon>Catenulisporales</taxon>
        <taxon>Catenulisporaceae</taxon>
        <taxon>Catenulispora</taxon>
    </lineage>
</organism>
<keyword evidence="2" id="KW-1185">Reference proteome</keyword>
<dbReference type="HOGENOM" id="CLU_1709935_0_0_11"/>
<dbReference type="OrthoDB" id="4290974at2"/>
<dbReference type="Pfam" id="PF19730">
    <property type="entry name" value="DUF6221"/>
    <property type="match status" value="1"/>
</dbReference>
<gene>
    <name evidence="1" type="ordered locus">Caci_2919</name>
</gene>
<dbReference type="InParanoid" id="C7Q2T6"/>
<evidence type="ECO:0000313" key="2">
    <source>
        <dbReference type="Proteomes" id="UP000000851"/>
    </source>
</evidence>
<proteinExistence type="predicted"/>
<dbReference type="STRING" id="479433.Caci_2919"/>